<feature type="transmembrane region" description="Helical" evidence="1">
    <location>
        <begin position="88"/>
        <end position="107"/>
    </location>
</feature>
<dbReference type="RefSeq" id="WP_126012903.1">
    <property type="nucleotide sequence ID" value="NZ_CP034437.1"/>
</dbReference>
<keyword evidence="3" id="KW-1185">Reference proteome</keyword>
<dbReference type="KEGG" id="palb:EJC50_04505"/>
<dbReference type="OrthoDB" id="195502at2"/>
<feature type="transmembrane region" description="Helical" evidence="1">
    <location>
        <begin position="7"/>
        <end position="29"/>
    </location>
</feature>
<feature type="transmembrane region" description="Helical" evidence="1">
    <location>
        <begin position="119"/>
        <end position="139"/>
    </location>
</feature>
<evidence type="ECO:0000256" key="1">
    <source>
        <dbReference type="SAM" id="Phobius"/>
    </source>
</evidence>
<dbReference type="AlphaFoldDB" id="A0A3Q8X2K9"/>
<feature type="transmembrane region" description="Helical" evidence="1">
    <location>
        <begin position="151"/>
        <end position="175"/>
    </location>
</feature>
<evidence type="ECO:0000313" key="2">
    <source>
        <dbReference type="EMBL" id="AZN39009.1"/>
    </source>
</evidence>
<keyword evidence="1" id="KW-0472">Membrane</keyword>
<accession>A0A3Q8X2K9</accession>
<protein>
    <submittedName>
        <fullName evidence="2">DUF2306 domain-containing protein</fullName>
    </submittedName>
</protein>
<reference evidence="3" key="1">
    <citation type="submission" date="2018-12" db="EMBL/GenBank/DDBJ databases">
        <title>Genome sequence of Peanibacillus sp.</title>
        <authorList>
            <person name="Subramani G."/>
            <person name="Srinivasan S."/>
            <person name="Kim M.K."/>
        </authorList>
    </citation>
    <scope>NUCLEOTIDE SEQUENCE [LARGE SCALE GENOMIC DNA]</scope>
    <source>
        <strain evidence="3">18JY67-1</strain>
    </source>
</reference>
<organism evidence="2 3">
    <name type="scientific">Paenibacillus albus</name>
    <dbReference type="NCBI Taxonomy" id="2495582"/>
    <lineage>
        <taxon>Bacteria</taxon>
        <taxon>Bacillati</taxon>
        <taxon>Bacillota</taxon>
        <taxon>Bacilli</taxon>
        <taxon>Bacillales</taxon>
        <taxon>Paenibacillaceae</taxon>
        <taxon>Paenibacillus</taxon>
    </lineage>
</organism>
<sequence length="213" mass="24354">MIRRQSIPALFALLCVIYILYALVINLIVHPNAETFLSHKIGSEHVVKPAVWLKVMNVHVGFACVAMASGLINFVSRNYEKRRRFHRLNGYVYVIAVVLVDLSSGYMAPYATGGKISSIGFNLLNMIWMAITVTAIVQIRKKRILQHRRWMVRSYAFCFTNLLIHLFTIVLHQWIGITYVTSYTIGLYGSIVLLLALPEVLFRIWKTKNRAAV</sequence>
<gene>
    <name evidence="2" type="ORF">EJC50_04505</name>
</gene>
<evidence type="ECO:0000313" key="3">
    <source>
        <dbReference type="Proteomes" id="UP000272528"/>
    </source>
</evidence>
<feature type="transmembrane region" description="Helical" evidence="1">
    <location>
        <begin position="58"/>
        <end position="76"/>
    </location>
</feature>
<name>A0A3Q8X2K9_9BACL</name>
<keyword evidence="1" id="KW-1133">Transmembrane helix</keyword>
<keyword evidence="1" id="KW-0812">Transmembrane</keyword>
<dbReference type="InterPro" id="IPR018750">
    <property type="entry name" value="DUF2306_membrane"/>
</dbReference>
<dbReference type="Pfam" id="PF10067">
    <property type="entry name" value="DUF2306"/>
    <property type="match status" value="1"/>
</dbReference>
<dbReference type="Proteomes" id="UP000272528">
    <property type="component" value="Chromosome"/>
</dbReference>
<proteinExistence type="predicted"/>
<dbReference type="EMBL" id="CP034437">
    <property type="protein sequence ID" value="AZN39009.1"/>
    <property type="molecule type" value="Genomic_DNA"/>
</dbReference>
<feature type="transmembrane region" description="Helical" evidence="1">
    <location>
        <begin position="181"/>
        <end position="202"/>
    </location>
</feature>